<dbReference type="Gramene" id="VVA35531">
    <property type="protein sequence ID" value="VVA35531"/>
    <property type="gene ID" value="Prudul26B010435"/>
</dbReference>
<evidence type="ECO:0000256" key="1">
    <source>
        <dbReference type="SAM" id="Coils"/>
    </source>
</evidence>
<feature type="compositionally biased region" description="Polar residues" evidence="2">
    <location>
        <begin position="391"/>
        <end position="406"/>
    </location>
</feature>
<evidence type="ECO:0000313" key="3">
    <source>
        <dbReference type="EMBL" id="VVA35531.1"/>
    </source>
</evidence>
<proteinExistence type="predicted"/>
<feature type="coiled-coil region" evidence="1">
    <location>
        <begin position="359"/>
        <end position="386"/>
    </location>
</feature>
<feature type="region of interest" description="Disordered" evidence="2">
    <location>
        <begin position="391"/>
        <end position="421"/>
    </location>
</feature>
<dbReference type="EMBL" id="CABIKO010000394">
    <property type="protein sequence ID" value="VVA35531.1"/>
    <property type="molecule type" value="Genomic_DNA"/>
</dbReference>
<accession>A0A5E4G6U3</accession>
<feature type="compositionally biased region" description="Basic and acidic residues" evidence="2">
    <location>
        <begin position="8"/>
        <end position="18"/>
    </location>
</feature>
<dbReference type="OMA" id="QPTWQLD"/>
<dbReference type="InParanoid" id="A0A5E4G6U3"/>
<reference evidence="4" key="1">
    <citation type="journal article" date="2020" name="Plant J.">
        <title>Transposons played a major role in the diversification between the closely related almond and peach genomes: results from the almond genome sequence.</title>
        <authorList>
            <person name="Alioto T."/>
            <person name="Alexiou K.G."/>
            <person name="Bardil A."/>
            <person name="Barteri F."/>
            <person name="Castanera R."/>
            <person name="Cruz F."/>
            <person name="Dhingra A."/>
            <person name="Duval H."/>
            <person name="Fernandez I Marti A."/>
            <person name="Frias L."/>
            <person name="Galan B."/>
            <person name="Garcia J.L."/>
            <person name="Howad W."/>
            <person name="Gomez-Garrido J."/>
            <person name="Gut M."/>
            <person name="Julca I."/>
            <person name="Morata J."/>
            <person name="Puigdomenech P."/>
            <person name="Ribeca P."/>
            <person name="Rubio Cabetas M.J."/>
            <person name="Vlasova A."/>
            <person name="Wirthensohn M."/>
            <person name="Garcia-Mas J."/>
            <person name="Gabaldon T."/>
            <person name="Casacuberta J.M."/>
            <person name="Arus P."/>
        </authorList>
    </citation>
    <scope>NUCLEOTIDE SEQUENCE [LARGE SCALE GENOMIC DNA]</scope>
    <source>
        <strain evidence="4">cv. Texas</strain>
    </source>
</reference>
<gene>
    <name evidence="3" type="ORF">ALMOND_2B010435</name>
</gene>
<feature type="compositionally biased region" description="Polar residues" evidence="2">
    <location>
        <begin position="75"/>
        <end position="89"/>
    </location>
</feature>
<feature type="compositionally biased region" description="Basic and acidic residues" evidence="2">
    <location>
        <begin position="90"/>
        <end position="103"/>
    </location>
</feature>
<keyword evidence="1" id="KW-0175">Coiled coil</keyword>
<organism evidence="3 4">
    <name type="scientific">Prunus dulcis</name>
    <name type="common">Almond</name>
    <name type="synonym">Amygdalus dulcis</name>
    <dbReference type="NCBI Taxonomy" id="3755"/>
    <lineage>
        <taxon>Eukaryota</taxon>
        <taxon>Viridiplantae</taxon>
        <taxon>Streptophyta</taxon>
        <taxon>Embryophyta</taxon>
        <taxon>Tracheophyta</taxon>
        <taxon>Spermatophyta</taxon>
        <taxon>Magnoliopsida</taxon>
        <taxon>eudicotyledons</taxon>
        <taxon>Gunneridae</taxon>
        <taxon>Pentapetalae</taxon>
        <taxon>rosids</taxon>
        <taxon>fabids</taxon>
        <taxon>Rosales</taxon>
        <taxon>Rosaceae</taxon>
        <taxon>Amygdaloideae</taxon>
        <taxon>Amygdaleae</taxon>
        <taxon>Prunus</taxon>
    </lineage>
</organism>
<sequence length="421" mass="48078">MAKKKKSNDRASHDREMQETNQTSVARKGKSQDRASGTVHPQSSRLSLDRHISNESSHDNEMQETSRARKRKNQNRASDITHPQSSRPSLDQRDDLIEPSHDNEMEDMPLETEPSNGEGSTIGIKKGRGKAKGKDGNGTPILIRRGRIITTGAVRTIGVLFYQAIDGAWPTFRTFPSTQMDLLYDRFNATGYTHTCSEEEMREAFEQHIKLRHSDWMSALRNSVFKKYKTTGDRYTHCPLGISQDVWSKLVDHWLQPTWQLDRTGIEPSPIDCFKKFHVSKPKNGGEESWPSEKAKELFEKMENKKVAATEDENEVDDWDIYKEVIGGPSHGRILGLGGGYSTKDVYPSDDQDCNKRICLEREEEHEKLKEEVKDLKSVLYELKDLVQSMRENNSNTYARSRQSAPMDNVESCSDAHLEDE</sequence>
<dbReference type="Proteomes" id="UP000327085">
    <property type="component" value="Chromosome 4"/>
</dbReference>
<dbReference type="AlphaFoldDB" id="A0A5E4G6U3"/>
<name>A0A5E4G6U3_PRUDU</name>
<evidence type="ECO:0000313" key="4">
    <source>
        <dbReference type="Proteomes" id="UP000327085"/>
    </source>
</evidence>
<protein>
    <submittedName>
        <fullName evidence="3">PREDICTED: coiled-coil domain-containing 1</fullName>
    </submittedName>
</protein>
<evidence type="ECO:0000256" key="2">
    <source>
        <dbReference type="SAM" id="MobiDB-lite"/>
    </source>
</evidence>
<feature type="compositionally biased region" description="Basic and acidic residues" evidence="2">
    <location>
        <begin position="47"/>
        <end position="67"/>
    </location>
</feature>
<feature type="region of interest" description="Disordered" evidence="2">
    <location>
        <begin position="1"/>
        <end position="138"/>
    </location>
</feature>